<dbReference type="InterPro" id="IPR003439">
    <property type="entry name" value="ABC_transporter-like_ATP-bd"/>
</dbReference>
<keyword evidence="4 8" id="KW-0067">ATP-binding</keyword>
<dbReference type="InterPro" id="IPR013611">
    <property type="entry name" value="Transp-assoc_OB_typ2"/>
</dbReference>
<dbReference type="Pfam" id="PF00005">
    <property type="entry name" value="ABC_tran"/>
    <property type="match status" value="1"/>
</dbReference>
<dbReference type="GO" id="GO:0140359">
    <property type="term" value="F:ABC-type transporter activity"/>
    <property type="evidence" value="ECO:0007669"/>
    <property type="project" value="InterPro"/>
</dbReference>
<dbReference type="InterPro" id="IPR027417">
    <property type="entry name" value="P-loop_NTPase"/>
</dbReference>
<proteinExistence type="predicted"/>
<keyword evidence="6" id="KW-0472">Membrane</keyword>
<dbReference type="Gene3D" id="3.40.50.300">
    <property type="entry name" value="P-loop containing nucleotide triphosphate hydrolases"/>
    <property type="match status" value="1"/>
</dbReference>
<sequence>MAQIELISVGKVYGKTRRGKAAENTVSDLTYVIESGHFVSLLGPSGCGKTTTLNMIAGLEDVSSGEILIDGRKVDDLEPDKRDLAFVFQDYALYPHMSVYENIAFGLRMRKVPKHEIETRVSDSASRLDIRSVLKSKPKQLSGGQCQRVALARAIARRPAVFLFDEPLSNLDALLRDQTRSELKLLHRELGATSVYVTHDQEEAMTLSDRIVVMSRGRLEQFGTPFEIYHEPATEFVASFVGKPRMNLFTALRTKNGRYTLPGTTFTVDLGEIGLDRVRVGFRPEECELRVVEPGTHGHGVVRSVEPLGNVSDVLITLGDQQFMVRVPGFGTCAPGDRVDIITTRARIHCFDPTTFLRISRGRVS</sequence>
<dbReference type="GO" id="GO:0008643">
    <property type="term" value="P:carbohydrate transport"/>
    <property type="evidence" value="ECO:0007669"/>
    <property type="project" value="InterPro"/>
</dbReference>
<dbReference type="InterPro" id="IPR012340">
    <property type="entry name" value="NA-bd_OB-fold"/>
</dbReference>
<evidence type="ECO:0000256" key="6">
    <source>
        <dbReference type="ARBA" id="ARBA00023136"/>
    </source>
</evidence>
<keyword evidence="2" id="KW-1003">Cell membrane</keyword>
<name>A0A2A6FQY3_9MICO</name>
<evidence type="ECO:0000259" key="7">
    <source>
        <dbReference type="PROSITE" id="PS50893"/>
    </source>
</evidence>
<dbReference type="GO" id="GO:0055052">
    <property type="term" value="C:ATP-binding cassette (ABC) transporter complex, substrate-binding subunit-containing"/>
    <property type="evidence" value="ECO:0007669"/>
    <property type="project" value="TreeGrafter"/>
</dbReference>
<dbReference type="EMBL" id="NAEP01000045">
    <property type="protein sequence ID" value="PDQ34823.1"/>
    <property type="molecule type" value="Genomic_DNA"/>
</dbReference>
<organism evidence="8 9">
    <name type="scientific">Candidatus Lumbricidiphila eiseniae</name>
    <dbReference type="NCBI Taxonomy" id="1969409"/>
    <lineage>
        <taxon>Bacteria</taxon>
        <taxon>Bacillati</taxon>
        <taxon>Actinomycetota</taxon>
        <taxon>Actinomycetes</taxon>
        <taxon>Micrococcales</taxon>
        <taxon>Microbacteriaceae</taxon>
        <taxon>Candidatus Lumbricidiphila</taxon>
    </lineage>
</organism>
<comment type="caution">
    <text evidence="8">The sequence shown here is derived from an EMBL/GenBank/DDBJ whole genome shotgun (WGS) entry which is preliminary data.</text>
</comment>
<gene>
    <name evidence="8" type="ORF">B5766_09545</name>
</gene>
<dbReference type="InterPro" id="IPR017871">
    <property type="entry name" value="ABC_transporter-like_CS"/>
</dbReference>
<dbReference type="Gene3D" id="2.40.50.140">
    <property type="entry name" value="Nucleic acid-binding proteins"/>
    <property type="match status" value="1"/>
</dbReference>
<feature type="domain" description="ABC transporter" evidence="7">
    <location>
        <begin position="4"/>
        <end position="241"/>
    </location>
</feature>
<keyword evidence="1" id="KW-0813">Transport</keyword>
<dbReference type="SUPFAM" id="SSF50331">
    <property type="entry name" value="MOP-like"/>
    <property type="match status" value="1"/>
</dbReference>
<protein>
    <submittedName>
        <fullName evidence="8">ABC transporter ATP-binding protein</fullName>
    </submittedName>
</protein>
<evidence type="ECO:0000313" key="8">
    <source>
        <dbReference type="EMBL" id="PDQ34823.1"/>
    </source>
</evidence>
<dbReference type="FunFam" id="3.40.50.300:FF:000042">
    <property type="entry name" value="Maltose/maltodextrin ABC transporter, ATP-binding protein"/>
    <property type="match status" value="1"/>
</dbReference>
<dbReference type="PROSITE" id="PS50893">
    <property type="entry name" value="ABC_TRANSPORTER_2"/>
    <property type="match status" value="1"/>
</dbReference>
<dbReference type="GO" id="GO:0005524">
    <property type="term" value="F:ATP binding"/>
    <property type="evidence" value="ECO:0007669"/>
    <property type="project" value="UniProtKB-KW"/>
</dbReference>
<dbReference type="AlphaFoldDB" id="A0A2A6FQY3"/>
<dbReference type="PANTHER" id="PTHR43875:SF15">
    <property type="entry name" value="TREHALOSE IMPORT ATP-BINDING PROTEIN SUGC"/>
    <property type="match status" value="1"/>
</dbReference>
<dbReference type="CDD" id="cd03301">
    <property type="entry name" value="ABC_MalK_N"/>
    <property type="match status" value="1"/>
</dbReference>
<keyword evidence="3" id="KW-0547">Nucleotide-binding</keyword>
<accession>A0A2A6FQY3</accession>
<dbReference type="PROSITE" id="PS00211">
    <property type="entry name" value="ABC_TRANSPORTER_1"/>
    <property type="match status" value="1"/>
</dbReference>
<evidence type="ECO:0000256" key="3">
    <source>
        <dbReference type="ARBA" id="ARBA00022741"/>
    </source>
</evidence>
<dbReference type="GO" id="GO:0016887">
    <property type="term" value="F:ATP hydrolysis activity"/>
    <property type="evidence" value="ECO:0007669"/>
    <property type="project" value="InterPro"/>
</dbReference>
<evidence type="ECO:0000256" key="2">
    <source>
        <dbReference type="ARBA" id="ARBA00022475"/>
    </source>
</evidence>
<evidence type="ECO:0000256" key="1">
    <source>
        <dbReference type="ARBA" id="ARBA00022448"/>
    </source>
</evidence>
<dbReference type="PANTHER" id="PTHR43875">
    <property type="entry name" value="MALTODEXTRIN IMPORT ATP-BINDING PROTEIN MSMX"/>
    <property type="match status" value="1"/>
</dbReference>
<dbReference type="SMART" id="SM00382">
    <property type="entry name" value="AAA"/>
    <property type="match status" value="1"/>
</dbReference>
<evidence type="ECO:0000256" key="5">
    <source>
        <dbReference type="ARBA" id="ARBA00022967"/>
    </source>
</evidence>
<evidence type="ECO:0000313" key="9">
    <source>
        <dbReference type="Proteomes" id="UP000219994"/>
    </source>
</evidence>
<dbReference type="InterPro" id="IPR008995">
    <property type="entry name" value="Mo/tungstate-bd_C_term_dom"/>
</dbReference>
<dbReference type="InterPro" id="IPR047641">
    <property type="entry name" value="ABC_transpr_MalK/UgpC-like"/>
</dbReference>
<dbReference type="SUPFAM" id="SSF52540">
    <property type="entry name" value="P-loop containing nucleoside triphosphate hydrolases"/>
    <property type="match status" value="1"/>
</dbReference>
<dbReference type="Pfam" id="PF08402">
    <property type="entry name" value="TOBE_2"/>
    <property type="match status" value="1"/>
</dbReference>
<evidence type="ECO:0000256" key="4">
    <source>
        <dbReference type="ARBA" id="ARBA00022840"/>
    </source>
</evidence>
<reference evidence="9" key="1">
    <citation type="submission" date="2017-03" db="EMBL/GenBank/DDBJ databases">
        <authorList>
            <person name="Lund M.B."/>
        </authorList>
    </citation>
    <scope>NUCLEOTIDE SEQUENCE [LARGE SCALE GENOMIC DNA]</scope>
</reference>
<dbReference type="InterPro" id="IPR003593">
    <property type="entry name" value="AAA+_ATPase"/>
</dbReference>
<dbReference type="InterPro" id="IPR015855">
    <property type="entry name" value="ABC_transpr_MalK-like"/>
</dbReference>
<dbReference type="Proteomes" id="UP000219994">
    <property type="component" value="Unassembled WGS sequence"/>
</dbReference>
<keyword evidence="5" id="KW-1278">Translocase</keyword>
<dbReference type="Gene3D" id="2.40.50.100">
    <property type="match status" value="1"/>
</dbReference>